<dbReference type="Gene3D" id="3.30.1450.10">
    <property type="match status" value="1"/>
</dbReference>
<sequence>MLEFSLADIIKRAVTFKYSRTGRFCVGECNIHNSGCAALVLAVKFQPMKNHNILSFRTFAVPALVACALVIAGCAETVNTRGQIILPSRLAQVQPGVSTKQDVLQLLGSPSTQGTMNDNRWYYITSSVATTSLNPYELKSRQIVIIDFDGNDVVASLTQKDKNDGKQVTPDADETKTHGQAMGIVDQLIGNLGGLAKD</sequence>
<gene>
    <name evidence="6" type="ORF">DI628_02810</name>
</gene>
<protein>
    <submittedName>
        <fullName evidence="6">Outer membrane protein assembly factor BamE</fullName>
    </submittedName>
</protein>
<keyword evidence="2 4" id="KW-0472">Membrane</keyword>
<evidence type="ECO:0000256" key="1">
    <source>
        <dbReference type="ARBA" id="ARBA00022729"/>
    </source>
</evidence>
<dbReference type="EMBL" id="VAFM01000001">
    <property type="protein sequence ID" value="TKW61572.1"/>
    <property type="molecule type" value="Genomic_DNA"/>
</dbReference>
<evidence type="ECO:0000313" key="7">
    <source>
        <dbReference type="Proteomes" id="UP000320948"/>
    </source>
</evidence>
<feature type="domain" description="Outer membrane protein assembly factor BamE" evidence="5">
    <location>
        <begin position="83"/>
        <end position="155"/>
    </location>
</feature>
<accession>A0A6N4RC35</accession>
<dbReference type="PANTHER" id="PTHR37482:SF1">
    <property type="entry name" value="OUTER MEMBRANE PROTEIN ASSEMBLY FACTOR BAME"/>
    <property type="match status" value="1"/>
</dbReference>
<dbReference type="PANTHER" id="PTHR37482">
    <property type="entry name" value="OUTER MEMBRANE PROTEIN ASSEMBLY FACTOR BAME"/>
    <property type="match status" value="1"/>
</dbReference>
<evidence type="ECO:0000256" key="3">
    <source>
        <dbReference type="ARBA" id="ARBA00023237"/>
    </source>
</evidence>
<dbReference type="GO" id="GO:0051205">
    <property type="term" value="P:protein insertion into membrane"/>
    <property type="evidence" value="ECO:0007669"/>
    <property type="project" value="TreeGrafter"/>
</dbReference>
<keyword evidence="1" id="KW-0732">Signal</keyword>
<organism evidence="6 7">
    <name type="scientific">Blastochloris viridis</name>
    <name type="common">Rhodopseudomonas viridis</name>
    <dbReference type="NCBI Taxonomy" id="1079"/>
    <lineage>
        <taxon>Bacteria</taxon>
        <taxon>Pseudomonadati</taxon>
        <taxon>Pseudomonadota</taxon>
        <taxon>Alphaproteobacteria</taxon>
        <taxon>Hyphomicrobiales</taxon>
        <taxon>Blastochloridaceae</taxon>
        <taxon>Blastochloris</taxon>
    </lineage>
</organism>
<feature type="transmembrane region" description="Helical" evidence="4">
    <location>
        <begin position="54"/>
        <end position="73"/>
    </location>
</feature>
<evidence type="ECO:0000256" key="2">
    <source>
        <dbReference type="ARBA" id="ARBA00023136"/>
    </source>
</evidence>
<dbReference type="GO" id="GO:0043165">
    <property type="term" value="P:Gram-negative-bacterium-type cell outer membrane assembly"/>
    <property type="evidence" value="ECO:0007669"/>
    <property type="project" value="TreeGrafter"/>
</dbReference>
<name>A0A6N4RC35_BLAVI</name>
<dbReference type="InterPro" id="IPR037873">
    <property type="entry name" value="BamE-like"/>
</dbReference>
<dbReference type="InterPro" id="IPR007450">
    <property type="entry name" value="BamE_dom"/>
</dbReference>
<dbReference type="Pfam" id="PF04355">
    <property type="entry name" value="BamE"/>
    <property type="match status" value="1"/>
</dbReference>
<comment type="caution">
    <text evidence="6">The sequence shown here is derived from an EMBL/GenBank/DDBJ whole genome shotgun (WGS) entry which is preliminary data.</text>
</comment>
<evidence type="ECO:0000256" key="4">
    <source>
        <dbReference type="SAM" id="Phobius"/>
    </source>
</evidence>
<dbReference type="Proteomes" id="UP000320948">
    <property type="component" value="Unassembled WGS sequence"/>
</dbReference>
<dbReference type="AlphaFoldDB" id="A0A6N4RC35"/>
<keyword evidence="4" id="KW-1133">Transmembrane helix</keyword>
<evidence type="ECO:0000259" key="5">
    <source>
        <dbReference type="Pfam" id="PF04355"/>
    </source>
</evidence>
<dbReference type="InterPro" id="IPR026592">
    <property type="entry name" value="BamE"/>
</dbReference>
<evidence type="ECO:0000313" key="6">
    <source>
        <dbReference type="EMBL" id="TKW61572.1"/>
    </source>
</evidence>
<dbReference type="GO" id="GO:1990063">
    <property type="term" value="C:Bam protein complex"/>
    <property type="evidence" value="ECO:0007669"/>
    <property type="project" value="TreeGrafter"/>
</dbReference>
<keyword evidence="3" id="KW-0998">Cell outer membrane</keyword>
<dbReference type="GO" id="GO:0030674">
    <property type="term" value="F:protein-macromolecule adaptor activity"/>
    <property type="evidence" value="ECO:0007669"/>
    <property type="project" value="TreeGrafter"/>
</dbReference>
<proteinExistence type="predicted"/>
<reference evidence="6 7" key="1">
    <citation type="journal article" date="2017" name="Nat. Commun.">
        <title>In situ click chemistry generation of cyclooxygenase-2 inhibitors.</title>
        <authorList>
            <person name="Bhardwaj A."/>
            <person name="Kaur J."/>
            <person name="Wuest M."/>
            <person name="Wuest F."/>
        </authorList>
    </citation>
    <scope>NUCLEOTIDE SEQUENCE [LARGE SCALE GENOMIC DNA]</scope>
    <source>
        <strain evidence="6">S2_018_000_R2_106</strain>
    </source>
</reference>
<keyword evidence="4" id="KW-0812">Transmembrane</keyword>